<keyword evidence="3" id="KW-0802">TPR repeat</keyword>
<feature type="coiled-coil region" evidence="4">
    <location>
        <begin position="297"/>
        <end position="327"/>
    </location>
</feature>
<dbReference type="Gene3D" id="3.40.50.2300">
    <property type="match status" value="1"/>
</dbReference>
<accession>A0ABT7ASY5</accession>
<dbReference type="CDD" id="cd07302">
    <property type="entry name" value="CHD"/>
    <property type="match status" value="1"/>
</dbReference>
<keyword evidence="10" id="KW-1185">Reference proteome</keyword>
<dbReference type="PROSITE" id="PS50113">
    <property type="entry name" value="PAC"/>
    <property type="match status" value="1"/>
</dbReference>
<dbReference type="RefSeq" id="WP_283753762.1">
    <property type="nucleotide sequence ID" value="NZ_JAQOSP010000077.1"/>
</dbReference>
<dbReference type="InterPro" id="IPR001789">
    <property type="entry name" value="Sig_transdc_resp-reg_receiver"/>
</dbReference>
<dbReference type="InterPro" id="IPR001054">
    <property type="entry name" value="A/G_cyclase"/>
</dbReference>
<dbReference type="PROSITE" id="PS50005">
    <property type="entry name" value="TPR"/>
    <property type="match status" value="1"/>
</dbReference>
<dbReference type="SMART" id="SM00091">
    <property type="entry name" value="PAS"/>
    <property type="match status" value="1"/>
</dbReference>
<feature type="domain" description="Guanylate cyclase" evidence="8">
    <location>
        <begin position="359"/>
        <end position="485"/>
    </location>
</feature>
<organism evidence="9 10">
    <name type="scientific">Roseofilum acuticapitatum BLCC-M154</name>
    <dbReference type="NCBI Taxonomy" id="3022444"/>
    <lineage>
        <taxon>Bacteria</taxon>
        <taxon>Bacillati</taxon>
        <taxon>Cyanobacteriota</taxon>
        <taxon>Cyanophyceae</taxon>
        <taxon>Desertifilales</taxon>
        <taxon>Desertifilaceae</taxon>
        <taxon>Roseofilum</taxon>
        <taxon>Roseofilum acuticapitatum</taxon>
    </lineage>
</organism>
<feature type="coiled-coil region" evidence="4">
    <location>
        <begin position="137"/>
        <end position="171"/>
    </location>
</feature>
<reference evidence="9 10" key="1">
    <citation type="submission" date="2023-01" db="EMBL/GenBank/DDBJ databases">
        <title>Novel diversity within Roseofilum (Cyanobacteria; Desertifilaceae) from marine benthic mats with descriptions of four novel species.</title>
        <authorList>
            <person name="Wang Y."/>
            <person name="Berthold D.E."/>
            <person name="Hu J."/>
            <person name="Lefler F.W."/>
            <person name="Laughinghouse H.D. IV."/>
        </authorList>
    </citation>
    <scope>NUCLEOTIDE SEQUENCE [LARGE SCALE GENOMIC DNA]</scope>
    <source>
        <strain evidence="9 10">BLCC-M154</strain>
    </source>
</reference>
<dbReference type="SMART" id="SM00448">
    <property type="entry name" value="REC"/>
    <property type="match status" value="1"/>
</dbReference>
<evidence type="ECO:0000256" key="4">
    <source>
        <dbReference type="SAM" id="Coils"/>
    </source>
</evidence>
<dbReference type="InterPro" id="IPR050697">
    <property type="entry name" value="Adenylyl/Guanylyl_Cyclase_3/4"/>
</dbReference>
<dbReference type="CDD" id="cd17569">
    <property type="entry name" value="REC_HupR-like"/>
    <property type="match status" value="1"/>
</dbReference>
<dbReference type="SMART" id="SM00086">
    <property type="entry name" value="PAC"/>
    <property type="match status" value="1"/>
</dbReference>
<dbReference type="PROSITE" id="PS50125">
    <property type="entry name" value="GUANYLATE_CYCLASE_2"/>
    <property type="match status" value="1"/>
</dbReference>
<dbReference type="InterPro" id="IPR035965">
    <property type="entry name" value="PAS-like_dom_sf"/>
</dbReference>
<sequence length="599" mass="69092">MNKPVILCVDDEHFILDSLKRMLRREFGKSYQVELAESGHSALGIIDNCLTENNEVVLVISDYMMPRMKGDELLKKIHDICPKTVKIMLTGQADIEGIRNVVNYANLYRYLTKPWQIEDLRLTIREALNSYAQEQMLVETNIQLQKVNDDLEKLNQEQAHLIDSLKQAEDKYRRIFESALEGIFQSTPDGKYISANPALARIYGYDSPEDLMNSVINIEEQLYVDQERRKEFLELMNTNYEVAGFESQVYRKDGTVIWVSENARSVHDEQGNLLFYQGFIEDITERKSAEAERQQFIEDMFEVNTNLEIALSDLENALNLEKELKNAYGRFVPQEFIQLLHKDSILDVDIGNHVQQEMSILFSDIRDFTSLSEAMSPEDNFKFINAYLSRMELPIVENHGFIDKYIGDAIMAIFDGSADDALQAAITMLNELHSYNETRGRPGRPKLKIGIGINTGLMMIGTVGGKNRMDSTVISDAVNLASRLEGLTKNYKVPLLISEHTFLRLQHNYDYQIRIIDKVRVKGKSERVSVFEVFNADPEPMRVAKLQTKTLFEQGLAAYYLQQFYQAAEYFEECLRNCPEDKVAEIYFNQVIEYLYGRE</sequence>
<dbReference type="SUPFAM" id="SSF55073">
    <property type="entry name" value="Nucleotide cyclase"/>
    <property type="match status" value="1"/>
</dbReference>
<dbReference type="InterPro" id="IPR011006">
    <property type="entry name" value="CheY-like_superfamily"/>
</dbReference>
<dbReference type="SUPFAM" id="SSF55785">
    <property type="entry name" value="PYP-like sensor domain (PAS domain)"/>
    <property type="match status" value="1"/>
</dbReference>
<feature type="domain" description="Response regulatory" evidence="5">
    <location>
        <begin position="5"/>
        <end position="128"/>
    </location>
</feature>
<evidence type="ECO:0000313" key="9">
    <source>
        <dbReference type="EMBL" id="MDJ1170005.1"/>
    </source>
</evidence>
<dbReference type="InterPro" id="IPR000700">
    <property type="entry name" value="PAS-assoc_C"/>
</dbReference>
<dbReference type="PANTHER" id="PTHR43081">
    <property type="entry name" value="ADENYLATE CYCLASE, TERMINAL-DIFFERENTIATION SPECIFIC-RELATED"/>
    <property type="match status" value="1"/>
</dbReference>
<evidence type="ECO:0000256" key="2">
    <source>
        <dbReference type="PROSITE-ProRule" id="PRU00169"/>
    </source>
</evidence>
<evidence type="ECO:0000256" key="1">
    <source>
        <dbReference type="ARBA" id="ARBA00005381"/>
    </source>
</evidence>
<dbReference type="CDD" id="cd00130">
    <property type="entry name" value="PAS"/>
    <property type="match status" value="1"/>
</dbReference>
<dbReference type="Proteomes" id="UP001235303">
    <property type="component" value="Unassembled WGS sequence"/>
</dbReference>
<keyword evidence="4" id="KW-0175">Coiled coil</keyword>
<dbReference type="InterPro" id="IPR000014">
    <property type="entry name" value="PAS"/>
</dbReference>
<dbReference type="PANTHER" id="PTHR43081:SF1">
    <property type="entry name" value="ADENYLATE CYCLASE, TERMINAL-DIFFERENTIATION SPECIFIC"/>
    <property type="match status" value="1"/>
</dbReference>
<comment type="similarity">
    <text evidence="1">Belongs to the adenylyl cyclase class-3 family.</text>
</comment>
<feature type="repeat" description="TPR" evidence="3">
    <location>
        <begin position="548"/>
        <end position="581"/>
    </location>
</feature>
<dbReference type="InterPro" id="IPR001610">
    <property type="entry name" value="PAC"/>
</dbReference>
<dbReference type="Gene3D" id="3.30.450.20">
    <property type="entry name" value="PAS domain"/>
    <property type="match status" value="1"/>
</dbReference>
<comment type="caution">
    <text evidence="9">The sequence shown here is derived from an EMBL/GenBank/DDBJ whole genome shotgun (WGS) entry which is preliminary data.</text>
</comment>
<evidence type="ECO:0000259" key="5">
    <source>
        <dbReference type="PROSITE" id="PS50110"/>
    </source>
</evidence>
<dbReference type="PROSITE" id="PS50112">
    <property type="entry name" value="PAS"/>
    <property type="match status" value="1"/>
</dbReference>
<feature type="modified residue" description="4-aspartylphosphate" evidence="2">
    <location>
        <position position="62"/>
    </location>
</feature>
<dbReference type="NCBIfam" id="TIGR00229">
    <property type="entry name" value="sensory_box"/>
    <property type="match status" value="1"/>
</dbReference>
<name>A0ABT7ASY5_9CYAN</name>
<dbReference type="InterPro" id="IPR019734">
    <property type="entry name" value="TPR_rpt"/>
</dbReference>
<dbReference type="SMART" id="SM00044">
    <property type="entry name" value="CYCc"/>
    <property type="match status" value="1"/>
</dbReference>
<feature type="domain" description="PAC" evidence="7">
    <location>
        <begin position="243"/>
        <end position="295"/>
    </location>
</feature>
<evidence type="ECO:0000259" key="7">
    <source>
        <dbReference type="PROSITE" id="PS50113"/>
    </source>
</evidence>
<evidence type="ECO:0000256" key="3">
    <source>
        <dbReference type="PROSITE-ProRule" id="PRU00339"/>
    </source>
</evidence>
<protein>
    <submittedName>
        <fullName evidence="9">Adenylate/guanylate cyclase domain-containing protein</fullName>
    </submittedName>
</protein>
<proteinExistence type="inferred from homology"/>
<evidence type="ECO:0000313" key="10">
    <source>
        <dbReference type="Proteomes" id="UP001235303"/>
    </source>
</evidence>
<dbReference type="SUPFAM" id="SSF52172">
    <property type="entry name" value="CheY-like"/>
    <property type="match status" value="1"/>
</dbReference>
<evidence type="ECO:0000259" key="6">
    <source>
        <dbReference type="PROSITE" id="PS50112"/>
    </source>
</evidence>
<feature type="domain" description="PAS" evidence="6">
    <location>
        <begin position="168"/>
        <end position="209"/>
    </location>
</feature>
<keyword evidence="2" id="KW-0597">Phosphoprotein</keyword>
<dbReference type="InterPro" id="IPR029787">
    <property type="entry name" value="Nucleotide_cyclase"/>
</dbReference>
<evidence type="ECO:0000259" key="8">
    <source>
        <dbReference type="PROSITE" id="PS50125"/>
    </source>
</evidence>
<dbReference type="Pfam" id="PF00072">
    <property type="entry name" value="Response_reg"/>
    <property type="match status" value="1"/>
</dbReference>
<gene>
    <name evidence="9" type="ORF">PMG71_11260</name>
</gene>
<dbReference type="Gene3D" id="3.30.70.1230">
    <property type="entry name" value="Nucleotide cyclase"/>
    <property type="match status" value="1"/>
</dbReference>
<dbReference type="Pfam" id="PF13426">
    <property type="entry name" value="PAS_9"/>
    <property type="match status" value="1"/>
</dbReference>
<dbReference type="EMBL" id="JAQOSP010000077">
    <property type="protein sequence ID" value="MDJ1170005.1"/>
    <property type="molecule type" value="Genomic_DNA"/>
</dbReference>
<dbReference type="Pfam" id="PF00211">
    <property type="entry name" value="Guanylate_cyc"/>
    <property type="match status" value="1"/>
</dbReference>
<dbReference type="PROSITE" id="PS50110">
    <property type="entry name" value="RESPONSE_REGULATORY"/>
    <property type="match status" value="1"/>
</dbReference>